<evidence type="ECO:0000313" key="2">
    <source>
        <dbReference type="EMBL" id="OGK74131.1"/>
    </source>
</evidence>
<name>A0A1F7L1Z6_9BACT</name>
<feature type="transmembrane region" description="Helical" evidence="1">
    <location>
        <begin position="38"/>
        <end position="59"/>
    </location>
</feature>
<dbReference type="AlphaFoldDB" id="A0A1F7L1Z6"/>
<feature type="transmembrane region" description="Helical" evidence="1">
    <location>
        <begin position="80"/>
        <end position="103"/>
    </location>
</feature>
<keyword evidence="1" id="KW-1133">Transmembrane helix</keyword>
<keyword evidence="1" id="KW-0472">Membrane</keyword>
<dbReference type="Proteomes" id="UP000177050">
    <property type="component" value="Unassembled WGS sequence"/>
</dbReference>
<comment type="caution">
    <text evidence="2">The sequence shown here is derived from an EMBL/GenBank/DDBJ whole genome shotgun (WGS) entry which is preliminary data.</text>
</comment>
<dbReference type="InterPro" id="IPR043993">
    <property type="entry name" value="T4SS_pilin"/>
</dbReference>
<organism evidence="2 3">
    <name type="scientific">Candidatus Roizmanbacteria bacterium RIFOXYD1_FULL_38_12</name>
    <dbReference type="NCBI Taxonomy" id="1802093"/>
    <lineage>
        <taxon>Bacteria</taxon>
        <taxon>Candidatus Roizmaniibacteriota</taxon>
    </lineage>
</organism>
<dbReference type="EMBL" id="MGBR01000001">
    <property type="protein sequence ID" value="OGK74131.1"/>
    <property type="molecule type" value="Genomic_DNA"/>
</dbReference>
<evidence type="ECO:0000256" key="1">
    <source>
        <dbReference type="SAM" id="Phobius"/>
    </source>
</evidence>
<dbReference type="Pfam" id="PF18895">
    <property type="entry name" value="T4SS_pilin"/>
    <property type="match status" value="1"/>
</dbReference>
<evidence type="ECO:0000313" key="3">
    <source>
        <dbReference type="Proteomes" id="UP000177050"/>
    </source>
</evidence>
<accession>A0A1F7L1Z6</accession>
<proteinExistence type="predicted"/>
<sequence>MLPLFAVYAQGIQEWNDSGCMVDGVPTLKCFEVVFGNILFMASALIVLVLFIMFVMGSFNYLTSLGNPEKIKKAQGTLKYALVGFVLFVSSFLILKIIDLLFLGGNGEIFQFKIGE</sequence>
<reference evidence="2 3" key="1">
    <citation type="journal article" date="2016" name="Nat. Commun.">
        <title>Thousands of microbial genomes shed light on interconnected biogeochemical processes in an aquifer system.</title>
        <authorList>
            <person name="Anantharaman K."/>
            <person name="Brown C.T."/>
            <person name="Hug L.A."/>
            <person name="Sharon I."/>
            <person name="Castelle C.J."/>
            <person name="Probst A.J."/>
            <person name="Thomas B.C."/>
            <person name="Singh A."/>
            <person name="Wilkins M.J."/>
            <person name="Karaoz U."/>
            <person name="Brodie E.L."/>
            <person name="Williams K.H."/>
            <person name="Hubbard S.S."/>
            <person name="Banfield J.F."/>
        </authorList>
    </citation>
    <scope>NUCLEOTIDE SEQUENCE [LARGE SCALE GENOMIC DNA]</scope>
</reference>
<protein>
    <submittedName>
        <fullName evidence="2">Uncharacterized protein</fullName>
    </submittedName>
</protein>
<keyword evidence="1" id="KW-0812">Transmembrane</keyword>
<gene>
    <name evidence="2" type="ORF">A3K52_05180</name>
</gene>